<dbReference type="InterPro" id="IPR011701">
    <property type="entry name" value="MFS"/>
</dbReference>
<dbReference type="PANTHER" id="PTHR23514:SF13">
    <property type="entry name" value="INNER MEMBRANE PROTEIN YBJJ"/>
    <property type="match status" value="1"/>
</dbReference>
<dbReference type="CDD" id="cd17393">
    <property type="entry name" value="MFS_MosC_like"/>
    <property type="match status" value="1"/>
</dbReference>
<dbReference type="Pfam" id="PF07690">
    <property type="entry name" value="MFS_1"/>
    <property type="match status" value="1"/>
</dbReference>
<dbReference type="EMBL" id="WNKZ01000007">
    <property type="protein sequence ID" value="MTV51933.1"/>
    <property type="molecule type" value="Genomic_DNA"/>
</dbReference>
<accession>A0A6I3SS37</accession>
<dbReference type="Gene3D" id="1.20.1250.20">
    <property type="entry name" value="MFS general substrate transporter like domains"/>
    <property type="match status" value="2"/>
</dbReference>
<feature type="transmembrane region" description="Helical" evidence="5">
    <location>
        <begin position="167"/>
        <end position="186"/>
    </location>
</feature>
<keyword evidence="2 5" id="KW-0812">Transmembrane</keyword>
<evidence type="ECO:0000256" key="5">
    <source>
        <dbReference type="SAM" id="Phobius"/>
    </source>
</evidence>
<protein>
    <submittedName>
        <fullName evidence="8">MFS transporter</fullName>
    </submittedName>
</protein>
<feature type="transmembrane region" description="Helical" evidence="5">
    <location>
        <begin position="331"/>
        <end position="352"/>
    </location>
</feature>
<feature type="transmembrane region" description="Helical" evidence="5">
    <location>
        <begin position="237"/>
        <end position="260"/>
    </location>
</feature>
<evidence type="ECO:0000313" key="7">
    <source>
        <dbReference type="EMBL" id="GGB97321.1"/>
    </source>
</evidence>
<dbReference type="PANTHER" id="PTHR23514">
    <property type="entry name" value="BYPASS OF STOP CODON PROTEIN 6"/>
    <property type="match status" value="1"/>
</dbReference>
<organism evidence="8 9">
    <name type="scientific">Pseudoduganella buxea</name>
    <dbReference type="NCBI Taxonomy" id="1949069"/>
    <lineage>
        <taxon>Bacteria</taxon>
        <taxon>Pseudomonadati</taxon>
        <taxon>Pseudomonadota</taxon>
        <taxon>Betaproteobacteria</taxon>
        <taxon>Burkholderiales</taxon>
        <taxon>Oxalobacteraceae</taxon>
        <taxon>Telluria group</taxon>
        <taxon>Pseudoduganella</taxon>
    </lineage>
</organism>
<dbReference type="OrthoDB" id="9810941at2"/>
<feature type="transmembrane region" description="Helical" evidence="5">
    <location>
        <begin position="12"/>
        <end position="32"/>
    </location>
</feature>
<comment type="caution">
    <text evidence="8">The sequence shown here is derived from an EMBL/GenBank/DDBJ whole genome shotgun (WGS) entry which is preliminary data.</text>
</comment>
<dbReference type="InterPro" id="IPR036259">
    <property type="entry name" value="MFS_trans_sf"/>
</dbReference>
<proteinExistence type="predicted"/>
<reference evidence="7" key="1">
    <citation type="journal article" date="2014" name="Int. J. Syst. Evol. Microbiol.">
        <title>Complete genome of a new Firmicutes species belonging to the dominant human colonic microbiota ('Ruminococcus bicirculans') reveals two chromosomes and a selective capacity to utilize plant glucans.</title>
        <authorList>
            <consortium name="NISC Comparative Sequencing Program"/>
            <person name="Wegmann U."/>
            <person name="Louis P."/>
            <person name="Goesmann A."/>
            <person name="Henrissat B."/>
            <person name="Duncan S.H."/>
            <person name="Flint H.J."/>
        </authorList>
    </citation>
    <scope>NUCLEOTIDE SEQUENCE</scope>
    <source>
        <strain evidence="7">CGMCC 1.15931</strain>
    </source>
</reference>
<evidence type="ECO:0000256" key="3">
    <source>
        <dbReference type="ARBA" id="ARBA00022989"/>
    </source>
</evidence>
<name>A0A6I3SS37_9BURK</name>
<dbReference type="GO" id="GO:0022857">
    <property type="term" value="F:transmembrane transporter activity"/>
    <property type="evidence" value="ECO:0007669"/>
    <property type="project" value="InterPro"/>
</dbReference>
<feature type="transmembrane region" description="Helical" evidence="5">
    <location>
        <begin position="140"/>
        <end position="161"/>
    </location>
</feature>
<dbReference type="GO" id="GO:0016020">
    <property type="term" value="C:membrane"/>
    <property type="evidence" value="ECO:0007669"/>
    <property type="project" value="UniProtKB-SubCell"/>
</dbReference>
<dbReference type="InterPro" id="IPR020846">
    <property type="entry name" value="MFS_dom"/>
</dbReference>
<feature type="domain" description="Major facilitator superfamily (MFS) profile" evidence="6">
    <location>
        <begin position="11"/>
        <end position="381"/>
    </location>
</feature>
<evidence type="ECO:0000256" key="1">
    <source>
        <dbReference type="ARBA" id="ARBA00004141"/>
    </source>
</evidence>
<reference evidence="7" key="4">
    <citation type="submission" date="2024-05" db="EMBL/GenBank/DDBJ databases">
        <authorList>
            <person name="Sun Q."/>
            <person name="Zhou Y."/>
        </authorList>
    </citation>
    <scope>NUCLEOTIDE SEQUENCE</scope>
    <source>
        <strain evidence="7">CGMCC 1.15931</strain>
    </source>
</reference>
<evidence type="ECO:0000313" key="9">
    <source>
        <dbReference type="Proteomes" id="UP000430634"/>
    </source>
</evidence>
<dbReference type="RefSeq" id="WP_155469280.1">
    <property type="nucleotide sequence ID" value="NZ_BMKG01000007.1"/>
</dbReference>
<keyword evidence="3 5" id="KW-1133">Transmembrane helix</keyword>
<evidence type="ECO:0000256" key="2">
    <source>
        <dbReference type="ARBA" id="ARBA00022692"/>
    </source>
</evidence>
<feature type="transmembrane region" description="Helical" evidence="5">
    <location>
        <begin position="296"/>
        <end position="319"/>
    </location>
</feature>
<dbReference type="Proteomes" id="UP000430634">
    <property type="component" value="Unassembled WGS sequence"/>
</dbReference>
<evidence type="ECO:0000313" key="10">
    <source>
        <dbReference type="Proteomes" id="UP000622638"/>
    </source>
</evidence>
<keyword evidence="4 5" id="KW-0472">Membrane</keyword>
<dbReference type="Proteomes" id="UP000622638">
    <property type="component" value="Unassembled WGS sequence"/>
</dbReference>
<feature type="transmembrane region" description="Helical" evidence="5">
    <location>
        <begin position="44"/>
        <end position="65"/>
    </location>
</feature>
<dbReference type="InterPro" id="IPR051788">
    <property type="entry name" value="MFS_Transporter"/>
</dbReference>
<dbReference type="SUPFAM" id="SSF103473">
    <property type="entry name" value="MFS general substrate transporter"/>
    <property type="match status" value="1"/>
</dbReference>
<reference evidence="8 9" key="3">
    <citation type="submission" date="2019-11" db="EMBL/GenBank/DDBJ databases">
        <title>Type strains purchased from KCTC, JCM and DSMZ.</title>
        <authorList>
            <person name="Lu H."/>
        </authorList>
    </citation>
    <scope>NUCLEOTIDE SEQUENCE [LARGE SCALE GENOMIC DNA]</scope>
    <source>
        <strain evidence="8 9">KCTC 52429</strain>
    </source>
</reference>
<evidence type="ECO:0000259" key="6">
    <source>
        <dbReference type="PROSITE" id="PS50850"/>
    </source>
</evidence>
<evidence type="ECO:0000256" key="4">
    <source>
        <dbReference type="ARBA" id="ARBA00023136"/>
    </source>
</evidence>
<feature type="transmembrane region" description="Helical" evidence="5">
    <location>
        <begin position="358"/>
        <end position="379"/>
    </location>
</feature>
<dbReference type="AlphaFoldDB" id="A0A6I3SS37"/>
<dbReference type="PROSITE" id="PS50850">
    <property type="entry name" value="MFS"/>
    <property type="match status" value="1"/>
</dbReference>
<feature type="transmembrane region" description="Helical" evidence="5">
    <location>
        <begin position="207"/>
        <end position="225"/>
    </location>
</feature>
<dbReference type="EMBL" id="BMKG01000007">
    <property type="protein sequence ID" value="GGB97321.1"/>
    <property type="molecule type" value="Genomic_DNA"/>
</dbReference>
<feature type="transmembrane region" description="Helical" evidence="5">
    <location>
        <begin position="272"/>
        <end position="290"/>
    </location>
</feature>
<evidence type="ECO:0000313" key="8">
    <source>
        <dbReference type="EMBL" id="MTV51933.1"/>
    </source>
</evidence>
<keyword evidence="10" id="KW-1185">Reference proteome</keyword>
<reference evidence="10" key="2">
    <citation type="journal article" date="2019" name="Int. J. Syst. Evol. Microbiol.">
        <title>The Global Catalogue of Microorganisms (GCM) 10K type strain sequencing project: providing services to taxonomists for standard genome sequencing and annotation.</title>
        <authorList>
            <consortium name="The Broad Institute Genomics Platform"/>
            <consortium name="The Broad Institute Genome Sequencing Center for Infectious Disease"/>
            <person name="Wu L."/>
            <person name="Ma J."/>
        </authorList>
    </citation>
    <scope>NUCLEOTIDE SEQUENCE [LARGE SCALE GENOMIC DNA]</scope>
    <source>
        <strain evidence="10">CGMCC 1.15931</strain>
    </source>
</reference>
<comment type="subcellular location">
    <subcellularLocation>
        <location evidence="1">Membrane</location>
        <topology evidence="1">Multi-pass membrane protein</topology>
    </subcellularLocation>
</comment>
<sequence>MNHALNNLGAARWAISAIFFLNGAGIGLWAAHVPVVQARAGLDTGVLGMLLLTIAAGAMAAMPVAGWLTTRWSTRRATIWSTAAFALAIPLLVGTSDVSLLFAAAFAFGASNGALDISMNANASEVETARGTPTMSSFHAFFSLGGLVGAGVGGLAVEHGFGDGRGALVLSVATVIALLVSAPRILPAPAHKEEGASSHFALPRGPALLLGLLALLCMAVEGALVDWSALLLTERTGATAASAALGYSAFSIAMAACRFAGDRLTVRFGSPTLMVVGGVSMLLGLLLAVVSTHYALSAVGFALVGLGAANVVPLIFAAAARIPGMSAGGGVATAATVGYTGLLLGPPVIGWIAAHTSIAVALGALSLAGAVIALNAGIVRGAGSHH</sequence>
<gene>
    <name evidence="7" type="ORF">GCM10011572_19040</name>
    <name evidence="8" type="ORF">GM672_04205</name>
</gene>